<dbReference type="EMBL" id="QTSX02004679">
    <property type="protein sequence ID" value="KAJ9063751.1"/>
    <property type="molecule type" value="Genomic_DNA"/>
</dbReference>
<keyword evidence="2" id="KW-1185">Reference proteome</keyword>
<protein>
    <submittedName>
        <fullName evidence="1">Uncharacterized protein</fullName>
    </submittedName>
</protein>
<evidence type="ECO:0000313" key="1">
    <source>
        <dbReference type="EMBL" id="KAJ9063751.1"/>
    </source>
</evidence>
<comment type="caution">
    <text evidence="1">The sequence shown here is derived from an EMBL/GenBank/DDBJ whole genome shotgun (WGS) entry which is preliminary data.</text>
</comment>
<reference evidence="1" key="1">
    <citation type="submission" date="2022-04" db="EMBL/GenBank/DDBJ databases">
        <title>Genome of the entomopathogenic fungus Entomophthora muscae.</title>
        <authorList>
            <person name="Elya C."/>
            <person name="Lovett B.R."/>
            <person name="Lee E."/>
            <person name="Macias A.M."/>
            <person name="Hajek A.E."/>
            <person name="De Bivort B.L."/>
            <person name="Kasson M.T."/>
            <person name="De Fine Licht H.H."/>
            <person name="Stajich J.E."/>
        </authorList>
    </citation>
    <scope>NUCLEOTIDE SEQUENCE</scope>
    <source>
        <strain evidence="1">Berkeley</strain>
    </source>
</reference>
<organism evidence="1 2">
    <name type="scientific">Entomophthora muscae</name>
    <dbReference type="NCBI Taxonomy" id="34485"/>
    <lineage>
        <taxon>Eukaryota</taxon>
        <taxon>Fungi</taxon>
        <taxon>Fungi incertae sedis</taxon>
        <taxon>Zoopagomycota</taxon>
        <taxon>Entomophthoromycotina</taxon>
        <taxon>Entomophthoromycetes</taxon>
        <taxon>Entomophthorales</taxon>
        <taxon>Entomophthoraceae</taxon>
        <taxon>Entomophthora</taxon>
    </lineage>
</organism>
<dbReference type="Proteomes" id="UP001165960">
    <property type="component" value="Unassembled WGS sequence"/>
</dbReference>
<gene>
    <name evidence="1" type="ORF">DSO57_1037695</name>
</gene>
<proteinExistence type="predicted"/>
<sequence length="103" mass="11033">MKEIPATPPPPNAPPAQDFSKLGFVYIIVLGLANQVMPHTGSQCPLVTTVKYLVWIAPIVYMAFQAQPTSPVEGEPDSSMGHGSIQHPGKDGNMPKLSYFPSA</sequence>
<name>A0ACC2SN00_9FUNG</name>
<evidence type="ECO:0000313" key="2">
    <source>
        <dbReference type="Proteomes" id="UP001165960"/>
    </source>
</evidence>
<accession>A0ACC2SN00</accession>